<comment type="subcellular location">
    <subcellularLocation>
        <location evidence="1">Membrane</location>
        <topology evidence="1">Multi-pass membrane protein</topology>
    </subcellularLocation>
</comment>
<feature type="region of interest" description="Disordered" evidence="7">
    <location>
        <begin position="322"/>
        <end position="358"/>
    </location>
</feature>
<reference evidence="9" key="1">
    <citation type="submission" date="2021-12" db="EMBL/GenBank/DDBJ databases">
        <authorList>
            <person name="King R."/>
        </authorList>
    </citation>
    <scope>NUCLEOTIDE SEQUENCE</scope>
</reference>
<feature type="region of interest" description="Disordered" evidence="7">
    <location>
        <begin position="388"/>
        <end position="429"/>
    </location>
</feature>
<feature type="transmembrane region" description="Helical" evidence="8">
    <location>
        <begin position="206"/>
        <end position="226"/>
    </location>
</feature>
<feature type="compositionally biased region" description="Low complexity" evidence="7">
    <location>
        <begin position="411"/>
        <end position="420"/>
    </location>
</feature>
<keyword evidence="6" id="KW-0325">Glycoprotein</keyword>
<dbReference type="InterPro" id="IPR018469">
    <property type="entry name" value="Dual_oxidase_maturation_fac"/>
</dbReference>
<evidence type="ECO:0000313" key="9">
    <source>
        <dbReference type="EMBL" id="CAH0385141.1"/>
    </source>
</evidence>
<dbReference type="PANTHER" id="PTHR31158">
    <property type="entry name" value="DUAL OXIDASE 2"/>
    <property type="match status" value="1"/>
</dbReference>
<dbReference type="AlphaFoldDB" id="A0A9P0A2T2"/>
<dbReference type="PANTHER" id="PTHR31158:SF10">
    <property type="entry name" value="LD27791P"/>
    <property type="match status" value="1"/>
</dbReference>
<evidence type="ECO:0000256" key="5">
    <source>
        <dbReference type="ARBA" id="ARBA00023136"/>
    </source>
</evidence>
<sequence>MGSDGPTLYTNNNRTPVTGDANSIATILFFSTLFLAFLIIFPGVRKERFTTFITVTLSLFVGNVIMMARCGSNWHVGEIDIESSYRAFSTELISAKLGAYIGLGHVNITLKAIPADNTSEDIDFNERFSWYGSHEMGHSYREAIQRGLPFPILTVAEYFSLGQEGFTWGGQYRAAGYYSSILLWAAFASWLLMNLLLIVVPRYGAYMMTLTGSFLLVAAFVYRCLLPANPLQVRFEQNKILAFRYGWCFWLVIIAGSFCSIIGLIISIGDWLFPNRFSTILEVDYDTPYDRHIIIEDSNHRKKGGKAGLEEAPGLGRRILRRLSSKKDDESEQSNLKRGLDNRGFEMDPPKSPWRYPFNRPAITGTAFKRSISQDSNSSISSVAVPHVTFARRSDAQHPPVQRTDPPPSSSLPGRSSLRSKPVQETAMW</sequence>
<protein>
    <recommendedName>
        <fullName evidence="11">Dual oxidase maturation factor 1</fullName>
    </recommendedName>
</protein>
<feature type="transmembrane region" description="Helical" evidence="8">
    <location>
        <begin position="181"/>
        <end position="200"/>
    </location>
</feature>
<dbReference type="Proteomes" id="UP001152759">
    <property type="component" value="Chromosome 2"/>
</dbReference>
<dbReference type="EMBL" id="OU963863">
    <property type="protein sequence ID" value="CAH0385141.1"/>
    <property type="molecule type" value="Genomic_DNA"/>
</dbReference>
<keyword evidence="4 8" id="KW-1133">Transmembrane helix</keyword>
<evidence type="ECO:0008006" key="11">
    <source>
        <dbReference type="Google" id="ProtNLM"/>
    </source>
</evidence>
<keyword evidence="10" id="KW-1185">Reference proteome</keyword>
<evidence type="ECO:0000256" key="3">
    <source>
        <dbReference type="ARBA" id="ARBA00022692"/>
    </source>
</evidence>
<evidence type="ECO:0000256" key="4">
    <source>
        <dbReference type="ARBA" id="ARBA00022989"/>
    </source>
</evidence>
<feature type="transmembrane region" description="Helical" evidence="8">
    <location>
        <begin position="49"/>
        <end position="68"/>
    </location>
</feature>
<evidence type="ECO:0000256" key="1">
    <source>
        <dbReference type="ARBA" id="ARBA00004141"/>
    </source>
</evidence>
<feature type="compositionally biased region" description="Basic and acidic residues" evidence="7">
    <location>
        <begin position="338"/>
        <end position="349"/>
    </location>
</feature>
<dbReference type="KEGG" id="btab:109039757"/>
<organism evidence="9 10">
    <name type="scientific">Bemisia tabaci</name>
    <name type="common">Sweetpotato whitefly</name>
    <name type="synonym">Aleurodes tabaci</name>
    <dbReference type="NCBI Taxonomy" id="7038"/>
    <lineage>
        <taxon>Eukaryota</taxon>
        <taxon>Metazoa</taxon>
        <taxon>Ecdysozoa</taxon>
        <taxon>Arthropoda</taxon>
        <taxon>Hexapoda</taxon>
        <taxon>Insecta</taxon>
        <taxon>Pterygota</taxon>
        <taxon>Neoptera</taxon>
        <taxon>Paraneoptera</taxon>
        <taxon>Hemiptera</taxon>
        <taxon>Sternorrhyncha</taxon>
        <taxon>Aleyrodoidea</taxon>
        <taxon>Aleyrodidae</taxon>
        <taxon>Aleyrodinae</taxon>
        <taxon>Bemisia</taxon>
    </lineage>
</organism>
<evidence type="ECO:0000256" key="8">
    <source>
        <dbReference type="SAM" id="Phobius"/>
    </source>
</evidence>
<evidence type="ECO:0000256" key="7">
    <source>
        <dbReference type="SAM" id="MobiDB-lite"/>
    </source>
</evidence>
<gene>
    <name evidence="9" type="ORF">BEMITA_LOCUS4397</name>
</gene>
<dbReference type="Pfam" id="PF10204">
    <property type="entry name" value="DuoxA"/>
    <property type="match status" value="1"/>
</dbReference>
<name>A0A9P0A2T2_BEMTA</name>
<feature type="transmembrane region" description="Helical" evidence="8">
    <location>
        <begin position="21"/>
        <end position="43"/>
    </location>
</feature>
<feature type="transmembrane region" description="Helical" evidence="8">
    <location>
        <begin position="247"/>
        <end position="273"/>
    </location>
</feature>
<accession>A0A9P0A2T2</accession>
<evidence type="ECO:0000313" key="10">
    <source>
        <dbReference type="Proteomes" id="UP001152759"/>
    </source>
</evidence>
<keyword evidence="3 8" id="KW-0812">Transmembrane</keyword>
<dbReference type="GO" id="GO:0015031">
    <property type="term" value="P:protein transport"/>
    <property type="evidence" value="ECO:0007669"/>
    <property type="project" value="InterPro"/>
</dbReference>
<proteinExistence type="inferred from homology"/>
<dbReference type="GO" id="GO:0005789">
    <property type="term" value="C:endoplasmic reticulum membrane"/>
    <property type="evidence" value="ECO:0007669"/>
    <property type="project" value="InterPro"/>
</dbReference>
<keyword evidence="5 8" id="KW-0472">Membrane</keyword>
<evidence type="ECO:0000256" key="6">
    <source>
        <dbReference type="ARBA" id="ARBA00023180"/>
    </source>
</evidence>
<comment type="similarity">
    <text evidence="2">Belongs to the DUOXA family.</text>
</comment>
<evidence type="ECO:0000256" key="2">
    <source>
        <dbReference type="ARBA" id="ARBA00009816"/>
    </source>
</evidence>
<dbReference type="OrthoDB" id="10042652at2759"/>